<keyword evidence="1" id="KW-0472">Membrane</keyword>
<name>A0ABP0GDK3_CLALP</name>
<dbReference type="EMBL" id="CAWYQH010000108">
    <property type="protein sequence ID" value="CAK8688909.1"/>
    <property type="molecule type" value="Genomic_DNA"/>
</dbReference>
<evidence type="ECO:0008006" key="4">
    <source>
        <dbReference type="Google" id="ProtNLM"/>
    </source>
</evidence>
<evidence type="ECO:0000256" key="1">
    <source>
        <dbReference type="SAM" id="Phobius"/>
    </source>
</evidence>
<comment type="caution">
    <text evidence="2">The sequence shown here is derived from an EMBL/GenBank/DDBJ whole genome shotgun (WGS) entry which is preliminary data.</text>
</comment>
<sequence length="975" mass="108429">MQKWKTKDCIVDNVCVTVNYKFYLANAMKCHQRKIIYLFMPVLVVLYVCLTFVQYRMITGNIDDDPVHTAQTRSVFHDHQLTNHYFNSSNKCVVSPLSCITLYNVLFLKIMPYHDENFIVHKMSSFLNKPRGDFSVDKTAFRGGLPYFFCQHTTTGVCSQHKICHHHSNELFNTNSMPDTVKILASVNGNHWSSNSSKHFTSSSNVFNHSCYSNAAVTWEVLRTTDFSSENYESIFQLVLSYSSFIQTGKINATLGIPVLSWTLLSMSSPLSNLSFLQKEVKDILSSAEKRTALQTSQLRKRRSASIVQNRRNFYSDNKTMYLAPAPATKISSIKDTRPDSFLSKSIFSHHLQSRNDFESSASGPDETVADVMILTTSSGSHGQSEINQPDTSFAIGGSGNELGSGGKSGFGSGFLLTNPSVSSFSHFATNKTITSKSVSFSSYFTEQVPLKSYKLSAFISNSQRNLLSTLEHAVSSTPLYSHLSFRSSPNKQFKRFTGTAHDSYFFSNFFTFATSKHEPMLTKSPKELRATTAELRQMRSSASTFLHLPVISNFQSPTLGGPTSKSFSSKQTNSFMLMANIGTFTNVALSKNTLPSTTVATSILTSPATNTAEPQNIIITATFGKLFVYNLPLEWKFGLVRGDATVSGQNNWLSYNSSGNNLYGVLLDETPLHYTLVITPDKNYGTTAPSKIILDIQVEIKRFVRNPSYLVKINSTLSNYLQPDNAEITKSRLAALTTVFLQKICLFIEKFGYKSFFKHYQPLLEDSGNKEGSERLFFALLPDFVLNTVDVVGPEFVHGENLPEADEDINSTIDLSVILPIALIACCLVLSAIFLLIRHKRKRLHATKYFLVDRTFSSCRKPVCLVDEIEMGNFQPSKARVLADDLGGKHSQCNVWNETIFTSEAGTISFSESIDVADLPTSSSHLVNNASSVDASGFYSFADVGFEPGDECYSGVSDTSSFSYGLELMPKKIL</sequence>
<protein>
    <recommendedName>
        <fullName evidence="4">Peptidase S72 domain-containing protein</fullName>
    </recommendedName>
</protein>
<evidence type="ECO:0000313" key="3">
    <source>
        <dbReference type="Proteomes" id="UP001642483"/>
    </source>
</evidence>
<keyword evidence="1" id="KW-1133">Transmembrane helix</keyword>
<accession>A0ABP0GDK3</accession>
<reference evidence="2 3" key="1">
    <citation type="submission" date="2024-02" db="EMBL/GenBank/DDBJ databases">
        <authorList>
            <person name="Daric V."/>
            <person name="Darras S."/>
        </authorList>
    </citation>
    <scope>NUCLEOTIDE SEQUENCE [LARGE SCALE GENOMIC DNA]</scope>
</reference>
<keyword evidence="1" id="KW-0812">Transmembrane</keyword>
<feature type="transmembrane region" description="Helical" evidence="1">
    <location>
        <begin position="818"/>
        <end position="838"/>
    </location>
</feature>
<proteinExistence type="predicted"/>
<dbReference type="Proteomes" id="UP001642483">
    <property type="component" value="Unassembled WGS sequence"/>
</dbReference>
<gene>
    <name evidence="2" type="ORF">CVLEPA_LOCUS20863</name>
</gene>
<organism evidence="2 3">
    <name type="scientific">Clavelina lepadiformis</name>
    <name type="common">Light-bulb sea squirt</name>
    <name type="synonym">Ascidia lepadiformis</name>
    <dbReference type="NCBI Taxonomy" id="159417"/>
    <lineage>
        <taxon>Eukaryota</taxon>
        <taxon>Metazoa</taxon>
        <taxon>Chordata</taxon>
        <taxon>Tunicata</taxon>
        <taxon>Ascidiacea</taxon>
        <taxon>Aplousobranchia</taxon>
        <taxon>Clavelinidae</taxon>
        <taxon>Clavelina</taxon>
    </lineage>
</organism>
<keyword evidence="3" id="KW-1185">Reference proteome</keyword>
<evidence type="ECO:0000313" key="2">
    <source>
        <dbReference type="EMBL" id="CAK8688909.1"/>
    </source>
</evidence>
<feature type="transmembrane region" description="Helical" evidence="1">
    <location>
        <begin position="35"/>
        <end position="55"/>
    </location>
</feature>